<accession>A0A154PAW9</accession>
<evidence type="ECO:0000256" key="1">
    <source>
        <dbReference type="ARBA" id="ARBA00004123"/>
    </source>
</evidence>
<evidence type="ECO:0000256" key="13">
    <source>
        <dbReference type="ARBA" id="ARBA00023306"/>
    </source>
</evidence>
<keyword evidence="11 15" id="KW-0234">DNA repair</keyword>
<proteinExistence type="inferred from homology"/>
<keyword evidence="6" id="KW-0677">Repeat</keyword>
<sequence length="346" mass="40182">MLNQQYNITHRTDSYIEPLLKRVLEMDVPGLCRGSIQVQSISSSCGKARGDRFKLCIPYAKQTLNWNVFFDSQCPEMGPDFIFNDDTFLMDMNIDTLSIKVPSLAKWNLNDRNALLNVLMELLACYKEHQIQLLQKQDRLKLEYSMLIDSSQIAPGDVEIILLPFASKPTEAKFLITLLVDLSQLQNYGFELENETAMLLITFSGPNWNRIQTHLHISKFLQPIINSFVQRFKSRRLFVSTLISLQPGATIEYDSLDYSHVSVLLNDEDFHFVVHFFLPSGYPQDIPEIELQSIYHMTKERSPFMRKFDVPYAKEWKPLELIKKICAFIKKDCVKNFKRNSIENCS</sequence>
<dbReference type="InterPro" id="IPR010358">
    <property type="entry name" value="BRE"/>
</dbReference>
<dbReference type="GO" id="GO:0070531">
    <property type="term" value="C:BRCA1-A complex"/>
    <property type="evidence" value="ECO:0007669"/>
    <property type="project" value="UniProtKB-UniRule"/>
</dbReference>
<dbReference type="SUPFAM" id="SSF54495">
    <property type="entry name" value="UBC-like"/>
    <property type="match status" value="1"/>
</dbReference>
<evidence type="ECO:0000256" key="9">
    <source>
        <dbReference type="ARBA" id="ARBA00022786"/>
    </source>
</evidence>
<comment type="function">
    <text evidence="15">May play a role in homeostasis or cellular differentiation in cells of neural, epithelial and germline origins. May also act as a death receptor-associated anti-apoptotic protein, which inhibits the mitochondrial apoptotic pathway.</text>
</comment>
<dbReference type="GO" id="GO:0051301">
    <property type="term" value="P:cell division"/>
    <property type="evidence" value="ECO:0007669"/>
    <property type="project" value="UniProtKB-UniRule"/>
</dbReference>
<evidence type="ECO:0000256" key="10">
    <source>
        <dbReference type="ARBA" id="ARBA00022853"/>
    </source>
</evidence>
<dbReference type="InterPro" id="IPR016135">
    <property type="entry name" value="UBQ-conjugating_enzyme/RWD"/>
</dbReference>
<dbReference type="GO" id="GO:0007095">
    <property type="term" value="P:mitotic G2 DNA damage checkpoint signaling"/>
    <property type="evidence" value="ECO:0007669"/>
    <property type="project" value="UniProtKB-UniRule"/>
</dbReference>
<dbReference type="Proteomes" id="UP000076502">
    <property type="component" value="Unassembled WGS sequence"/>
</dbReference>
<evidence type="ECO:0000256" key="14">
    <source>
        <dbReference type="ARBA" id="ARBA00025766"/>
    </source>
</evidence>
<keyword evidence="17" id="KW-1185">Reference proteome</keyword>
<keyword evidence="12 15" id="KW-0539">Nucleus</keyword>
<dbReference type="GO" id="GO:0031593">
    <property type="term" value="F:polyubiquitin modification-dependent protein binding"/>
    <property type="evidence" value="ECO:0007669"/>
    <property type="project" value="UniProtKB-UniRule"/>
</dbReference>
<comment type="subunit">
    <text evidence="15">Component of the ARISC complex. Component of the BRCA1-A complex. Component of the BRISC complex. Binds polyubiquitin.</text>
</comment>
<evidence type="ECO:0000256" key="5">
    <source>
        <dbReference type="ARBA" id="ARBA00022703"/>
    </source>
</evidence>
<dbReference type="GO" id="GO:0045739">
    <property type="term" value="P:positive regulation of DNA repair"/>
    <property type="evidence" value="ECO:0007669"/>
    <property type="project" value="UniProtKB-UniRule"/>
</dbReference>
<evidence type="ECO:0000256" key="7">
    <source>
        <dbReference type="ARBA" id="ARBA00022763"/>
    </source>
</evidence>
<evidence type="ECO:0000256" key="11">
    <source>
        <dbReference type="ARBA" id="ARBA00023204"/>
    </source>
</evidence>
<comment type="subcellular location">
    <subcellularLocation>
        <location evidence="15">Cytoplasm</location>
    </subcellularLocation>
    <subcellularLocation>
        <location evidence="1 15">Nucleus</location>
    </subcellularLocation>
    <text evidence="15">Localizes at sites of DNA damage at double-strand breaks (DSBs).</text>
</comment>
<reference evidence="16 17" key="1">
    <citation type="submission" date="2015-07" db="EMBL/GenBank/DDBJ databases">
        <title>The genome of Dufourea novaeangliae.</title>
        <authorList>
            <person name="Pan H."/>
            <person name="Kapheim K."/>
        </authorList>
    </citation>
    <scope>NUCLEOTIDE SEQUENCE [LARGE SCALE GENOMIC DNA]</scope>
    <source>
        <strain evidence="16">0120121106</strain>
        <tissue evidence="16">Whole body</tissue>
    </source>
</reference>
<dbReference type="EMBL" id="KQ434864">
    <property type="protein sequence ID" value="KZC09002.1"/>
    <property type="molecule type" value="Genomic_DNA"/>
</dbReference>
<protein>
    <recommendedName>
        <fullName evidence="2 15">BRISC and BRCA1-A complex member 2</fullName>
    </recommendedName>
</protein>
<keyword evidence="4 15" id="KW-0132">Cell division</keyword>
<keyword evidence="5 15" id="KW-0053">Apoptosis</keyword>
<dbReference type="AlphaFoldDB" id="A0A154PAW9"/>
<dbReference type="GO" id="GO:0005737">
    <property type="term" value="C:cytoplasm"/>
    <property type="evidence" value="ECO:0007669"/>
    <property type="project" value="UniProtKB-SubCell"/>
</dbReference>
<comment type="similarity">
    <text evidence="14 15">Belongs to the BABAM2 family.</text>
</comment>
<comment type="domain">
    <text evidence="15">Contains 2 ubiquitin-conjugating enzyme family-like (UEV-like) regions. These regions lack the critical Cys residues required for ubiquitination but retain the ability to bind ubiquitin.</text>
</comment>
<evidence type="ECO:0000313" key="17">
    <source>
        <dbReference type="Proteomes" id="UP000076502"/>
    </source>
</evidence>
<evidence type="ECO:0000256" key="8">
    <source>
        <dbReference type="ARBA" id="ARBA00022776"/>
    </source>
</evidence>
<dbReference type="GO" id="GO:0006915">
    <property type="term" value="P:apoptotic process"/>
    <property type="evidence" value="ECO:0007669"/>
    <property type="project" value="UniProtKB-UniRule"/>
</dbReference>
<dbReference type="GO" id="GO:0070552">
    <property type="term" value="C:BRISC complex"/>
    <property type="evidence" value="ECO:0007669"/>
    <property type="project" value="UniProtKB-UniRule"/>
</dbReference>
<name>A0A154PAW9_DUFNO</name>
<evidence type="ECO:0000256" key="12">
    <source>
        <dbReference type="ARBA" id="ARBA00023242"/>
    </source>
</evidence>
<dbReference type="STRING" id="178035.A0A154PAW9"/>
<evidence type="ECO:0000313" key="16">
    <source>
        <dbReference type="EMBL" id="KZC09002.1"/>
    </source>
</evidence>
<evidence type="ECO:0000256" key="2">
    <source>
        <dbReference type="ARBA" id="ARBA00019438"/>
    </source>
</evidence>
<evidence type="ECO:0000256" key="3">
    <source>
        <dbReference type="ARBA" id="ARBA00022490"/>
    </source>
</evidence>
<evidence type="ECO:0000256" key="4">
    <source>
        <dbReference type="ARBA" id="ARBA00022618"/>
    </source>
</evidence>
<dbReference type="PANTHER" id="PTHR15189">
    <property type="entry name" value="BRISC AND BRCA1-A COMPLEX MEMBER 2"/>
    <property type="match status" value="1"/>
</dbReference>
<keyword evidence="7 15" id="KW-0227">DNA damage</keyword>
<dbReference type="Pfam" id="PF06113">
    <property type="entry name" value="BRE"/>
    <property type="match status" value="1"/>
</dbReference>
<evidence type="ECO:0000256" key="15">
    <source>
        <dbReference type="RuleBase" id="RU368019"/>
    </source>
</evidence>
<dbReference type="GO" id="GO:0010212">
    <property type="term" value="P:response to ionizing radiation"/>
    <property type="evidence" value="ECO:0007669"/>
    <property type="project" value="UniProtKB-UniRule"/>
</dbReference>
<dbReference type="PANTHER" id="PTHR15189:SF7">
    <property type="entry name" value="BRISC AND BRCA1-A COMPLEX MEMBER 2"/>
    <property type="match status" value="1"/>
</dbReference>
<keyword evidence="10 15" id="KW-0156">Chromatin regulator</keyword>
<keyword evidence="13 15" id="KW-0131">Cell cycle</keyword>
<gene>
    <name evidence="16" type="ORF">WN55_11465</name>
</gene>
<keyword evidence="9 15" id="KW-0833">Ubl conjugation pathway</keyword>
<keyword evidence="8 15" id="KW-0498">Mitosis</keyword>
<dbReference type="CDD" id="cd23665">
    <property type="entry name" value="BRE-like_insects"/>
    <property type="match status" value="1"/>
</dbReference>
<dbReference type="GO" id="GO:0006325">
    <property type="term" value="P:chromatin organization"/>
    <property type="evidence" value="ECO:0007669"/>
    <property type="project" value="UniProtKB-UniRule"/>
</dbReference>
<keyword evidence="3 15" id="KW-0963">Cytoplasm</keyword>
<dbReference type="OrthoDB" id="538811at2759"/>
<evidence type="ECO:0000256" key="6">
    <source>
        <dbReference type="ARBA" id="ARBA00022737"/>
    </source>
</evidence>
<dbReference type="GO" id="GO:0006302">
    <property type="term" value="P:double-strand break repair"/>
    <property type="evidence" value="ECO:0007669"/>
    <property type="project" value="UniProtKB-UniRule"/>
</dbReference>
<organism evidence="16 17">
    <name type="scientific">Dufourea novaeangliae</name>
    <name type="common">Sweat bee</name>
    <dbReference type="NCBI Taxonomy" id="178035"/>
    <lineage>
        <taxon>Eukaryota</taxon>
        <taxon>Metazoa</taxon>
        <taxon>Ecdysozoa</taxon>
        <taxon>Arthropoda</taxon>
        <taxon>Hexapoda</taxon>
        <taxon>Insecta</taxon>
        <taxon>Pterygota</taxon>
        <taxon>Neoptera</taxon>
        <taxon>Endopterygota</taxon>
        <taxon>Hymenoptera</taxon>
        <taxon>Apocrita</taxon>
        <taxon>Aculeata</taxon>
        <taxon>Apoidea</taxon>
        <taxon>Anthophila</taxon>
        <taxon>Halictidae</taxon>
        <taxon>Rophitinae</taxon>
        <taxon>Dufourea</taxon>
    </lineage>
</organism>